<dbReference type="InterPro" id="IPR011604">
    <property type="entry name" value="PDDEXK-like_dom_sf"/>
</dbReference>
<dbReference type="InterPro" id="IPR011335">
    <property type="entry name" value="Restrct_endonuc-II-like"/>
</dbReference>
<dbReference type="SUPFAM" id="SSF52540">
    <property type="entry name" value="P-loop containing nucleoside triphosphate hydrolases"/>
    <property type="match status" value="1"/>
</dbReference>
<keyword evidence="2" id="KW-0378">Hydrolase</keyword>
<evidence type="ECO:0000259" key="1">
    <source>
        <dbReference type="Pfam" id="PF12705"/>
    </source>
</evidence>
<dbReference type="InterPro" id="IPR038726">
    <property type="entry name" value="PDDEXK_AddAB-type"/>
</dbReference>
<gene>
    <name evidence="2" type="primary">recB</name>
    <name evidence="2" type="ORF">HPHPP15_0741</name>
</gene>
<dbReference type="Proteomes" id="UP000005838">
    <property type="component" value="Unassembled WGS sequence"/>
</dbReference>
<protein>
    <submittedName>
        <fullName evidence="2">Exonuclease</fullName>
    </submittedName>
</protein>
<evidence type="ECO:0000313" key="2">
    <source>
        <dbReference type="EMBL" id="EJC07410.1"/>
    </source>
</evidence>
<dbReference type="EMBL" id="AKPP01000003">
    <property type="protein sequence ID" value="EJC07410.1"/>
    <property type="molecule type" value="Genomic_DNA"/>
</dbReference>
<dbReference type="PATRIC" id="fig|992080.3.peg.721"/>
<keyword evidence="2" id="KW-0540">Nuclease</keyword>
<name>I9WUM6_HELPX</name>
<proteinExistence type="predicted"/>
<evidence type="ECO:0000313" key="3">
    <source>
        <dbReference type="Proteomes" id="UP000005838"/>
    </source>
</evidence>
<dbReference type="Pfam" id="PF12705">
    <property type="entry name" value="PDDEXK_1"/>
    <property type="match status" value="1"/>
</dbReference>
<comment type="caution">
    <text evidence="2">The sequence shown here is derived from an EMBL/GenBank/DDBJ whole genome shotgun (WGS) entry which is preliminary data.</text>
</comment>
<accession>I9WUM6</accession>
<keyword evidence="2" id="KW-0269">Exonuclease</keyword>
<dbReference type="InterPro" id="IPR027417">
    <property type="entry name" value="P-loop_NTPase"/>
</dbReference>
<dbReference type="RefSeq" id="WP_001047440.1">
    <property type="nucleotide sequence ID" value="NZ_AKPP01000003.1"/>
</dbReference>
<dbReference type="GO" id="GO:0004527">
    <property type="term" value="F:exonuclease activity"/>
    <property type="evidence" value="ECO:0007669"/>
    <property type="project" value="UniProtKB-KW"/>
</dbReference>
<reference evidence="2 3" key="1">
    <citation type="journal article" date="2013" name="Pathog. Dis.">
        <title>Genome sequences of 65 Helicobacter pylori strains isolated from asymptomatic individuals and patients with gastric cancer, peptic ulcer disease, or gastritis.</title>
        <authorList>
            <person name="Blanchard T.G."/>
            <person name="Czinn S.J."/>
            <person name="Correa P."/>
            <person name="Nakazawa T."/>
            <person name="Keelan M."/>
            <person name="Morningstar L."/>
            <person name="Santana-Cruz I."/>
            <person name="Maroo A."/>
            <person name="McCracken C."/>
            <person name="Shefchek K."/>
            <person name="Daugherty S."/>
            <person name="Song Y."/>
            <person name="Fraser C.M."/>
            <person name="Fricke W.F."/>
        </authorList>
    </citation>
    <scope>NUCLEOTIDE SEQUENCE [LARGE SCALE GENOMIC DNA]</scope>
    <source>
        <strain evidence="2 3">Hp P-15</strain>
    </source>
</reference>
<dbReference type="SUPFAM" id="SSF52980">
    <property type="entry name" value="Restriction endonuclease-like"/>
    <property type="match status" value="1"/>
</dbReference>
<dbReference type="AlphaFoldDB" id="I9WUM6"/>
<feature type="domain" description="PD-(D/E)XK endonuclease-like" evidence="1">
    <location>
        <begin position="528"/>
        <end position="776"/>
    </location>
</feature>
<sequence length="777" mass="90956">MNLEKLFLEKTPLFVFSSTRRLKHFYLEQGEGFLPNAMSMGNFFEQAFYIPNKKKIPNNARLILMIDTIKAIAKEKKSILEGLLLFENSFLGYLESTSFLFDLFDELSSACIKLNELSSKDIYLDYEKHLEVLEMIYDRYVKKLEELGFYDKIMQEKPTILKEFFEHFSSIEWYLDGFMSVFERQCLLEVAELVPITLHLSCDKYNQKFLEFLNLKLETDCDYSIDFKTQKILSQTFNDQKIEPKLYANSSYLKQSALVLQTIEEYLQKDNDPNKMAIITPNADFLPFLKLLDQNNNLNFAMGLGAKNSPYYTELVKILEDLEASGDLSASPLLDLENLTLPLLEQQSSKEKVPLKEVHSQIMHQYHLLKDTLKNYSLKDLLHLYLQEFEANFRLDDSSGGKIRVMDTLETRGMQFDKIVIVDFNETCVPSLKDCDLFLNSALRQSLNLPTLLDKKNLQKHYYYQLFKNSKEITLSYIESETSKVSNMLLELNLHIEPIKDAYTLFETSPLKDYQEEEIKAAIPKDFSFSASSLNAFLTCKRRFYYHYIKRFKESPKDESNSAVGSLIHELLKEAYEKDKTPHALEERLIWLLETRENITPKERLDTLVALKKIQAFYKKERERFNTEITILDLEKSFETIIQGVIFKGRIDRIDKTADNEIILLDYKFKSDLKLDNMSKTQRGGLSPIEIAQISTDYQMAIYAFALKNLGYKEPIKAFFYDLRKGELLEEDELILQAKMDHLEFSLIPKLKQEIDFEKTLEVKDCEYCSFKDMCNR</sequence>
<dbReference type="Gene3D" id="3.90.320.10">
    <property type="match status" value="1"/>
</dbReference>
<organism evidence="2 3">
    <name type="scientific">Helicobacter pylori Hp P-15</name>
    <dbReference type="NCBI Taxonomy" id="992080"/>
    <lineage>
        <taxon>Bacteria</taxon>
        <taxon>Pseudomonadati</taxon>
        <taxon>Campylobacterota</taxon>
        <taxon>Epsilonproteobacteria</taxon>
        <taxon>Campylobacterales</taxon>
        <taxon>Helicobacteraceae</taxon>
        <taxon>Helicobacter</taxon>
    </lineage>
</organism>